<comment type="catalytic activity">
    <reaction evidence="21">
        <text>L-threonyl-[protein] + ATP = O-phospho-L-threonyl-[protein] + ADP + H(+)</text>
        <dbReference type="Rhea" id="RHEA:46608"/>
        <dbReference type="Rhea" id="RHEA-COMP:11060"/>
        <dbReference type="Rhea" id="RHEA-COMP:11605"/>
        <dbReference type="ChEBI" id="CHEBI:15378"/>
        <dbReference type="ChEBI" id="CHEBI:30013"/>
        <dbReference type="ChEBI" id="CHEBI:30616"/>
        <dbReference type="ChEBI" id="CHEBI:61977"/>
        <dbReference type="ChEBI" id="CHEBI:456216"/>
        <dbReference type="EC" id="2.7.11.1"/>
    </reaction>
</comment>
<comment type="similarity">
    <text evidence="4">Belongs to the RLP family.</text>
</comment>
<evidence type="ECO:0000256" key="17">
    <source>
        <dbReference type="ARBA" id="ARBA00022989"/>
    </source>
</evidence>
<evidence type="ECO:0000256" key="15">
    <source>
        <dbReference type="ARBA" id="ARBA00022777"/>
    </source>
</evidence>
<evidence type="ECO:0000256" key="7">
    <source>
        <dbReference type="ARBA" id="ARBA00022527"/>
    </source>
</evidence>
<evidence type="ECO:0000256" key="4">
    <source>
        <dbReference type="ARBA" id="ARBA00009592"/>
    </source>
</evidence>
<dbReference type="PROSITE" id="PS50011">
    <property type="entry name" value="PROTEIN_KINASE_DOM"/>
    <property type="match status" value="1"/>
</dbReference>
<dbReference type="PROSITE" id="PS00107">
    <property type="entry name" value="PROTEIN_KINASE_ATP"/>
    <property type="match status" value="1"/>
</dbReference>
<dbReference type="Gene3D" id="3.80.10.10">
    <property type="entry name" value="Ribonuclease Inhibitor"/>
    <property type="match status" value="2"/>
</dbReference>
<gene>
    <name evidence="25" type="ORF">GOBAR_AA32488</name>
</gene>
<evidence type="ECO:0000256" key="23">
    <source>
        <dbReference type="PROSITE-ProRule" id="PRU10141"/>
    </source>
</evidence>
<dbReference type="SMART" id="SM00220">
    <property type="entry name" value="S_TKc"/>
    <property type="match status" value="1"/>
</dbReference>
<evidence type="ECO:0000256" key="14">
    <source>
        <dbReference type="ARBA" id="ARBA00022741"/>
    </source>
</evidence>
<dbReference type="Pfam" id="PF00560">
    <property type="entry name" value="LRR_1"/>
    <property type="match status" value="5"/>
</dbReference>
<comment type="subcellular location">
    <subcellularLocation>
        <location evidence="1">Cell membrane</location>
        <topology evidence="1">Single-pass membrane protein</topology>
    </subcellularLocation>
    <subcellularLocation>
        <location evidence="2">Membrane</location>
        <topology evidence="2">Single-pass type I membrane protein</topology>
    </subcellularLocation>
</comment>
<evidence type="ECO:0000256" key="10">
    <source>
        <dbReference type="ARBA" id="ARBA00022679"/>
    </source>
</evidence>
<keyword evidence="11" id="KW-0812">Transmembrane</keyword>
<feature type="binding site" evidence="23">
    <location>
        <position position="658"/>
    </location>
    <ligand>
        <name>ATP</name>
        <dbReference type="ChEBI" id="CHEBI:30616"/>
    </ligand>
</feature>
<keyword evidence="7" id="KW-0723">Serine/threonine-protein kinase</keyword>
<evidence type="ECO:0000256" key="9">
    <source>
        <dbReference type="ARBA" id="ARBA00022614"/>
    </source>
</evidence>
<keyword evidence="17" id="KW-1133">Transmembrane helix</keyword>
<dbReference type="Gene3D" id="1.10.510.10">
    <property type="entry name" value="Transferase(Phosphotransferase) domain 1"/>
    <property type="match status" value="1"/>
</dbReference>
<dbReference type="InterPro" id="IPR051809">
    <property type="entry name" value="Plant_receptor-like_S/T_kinase"/>
</dbReference>
<keyword evidence="18" id="KW-0472">Membrane</keyword>
<keyword evidence="16 23" id="KW-0067">ATP-binding</keyword>
<evidence type="ECO:0000259" key="24">
    <source>
        <dbReference type="PROSITE" id="PS50011"/>
    </source>
</evidence>
<dbReference type="InterPro" id="IPR003591">
    <property type="entry name" value="Leu-rich_rpt_typical-subtyp"/>
</dbReference>
<dbReference type="InterPro" id="IPR013210">
    <property type="entry name" value="LRR_N_plant-typ"/>
</dbReference>
<dbReference type="InterPro" id="IPR001611">
    <property type="entry name" value="Leu-rich_rpt"/>
</dbReference>
<dbReference type="GO" id="GO:0009791">
    <property type="term" value="P:post-embryonic development"/>
    <property type="evidence" value="ECO:0007669"/>
    <property type="project" value="UniProtKB-ARBA"/>
</dbReference>
<dbReference type="FunFam" id="3.80.10.10:FF:000383">
    <property type="entry name" value="Leucine-rich repeat receptor protein kinase EMS1"/>
    <property type="match status" value="1"/>
</dbReference>
<evidence type="ECO:0000256" key="6">
    <source>
        <dbReference type="ARBA" id="ARBA00022475"/>
    </source>
</evidence>
<dbReference type="SUPFAM" id="SSF52047">
    <property type="entry name" value="RNI-like"/>
    <property type="match status" value="1"/>
</dbReference>
<organism evidence="25 26">
    <name type="scientific">Gossypium barbadense</name>
    <name type="common">Sea Island cotton</name>
    <name type="synonym">Hibiscus barbadensis</name>
    <dbReference type="NCBI Taxonomy" id="3634"/>
    <lineage>
        <taxon>Eukaryota</taxon>
        <taxon>Viridiplantae</taxon>
        <taxon>Streptophyta</taxon>
        <taxon>Embryophyta</taxon>
        <taxon>Tracheophyta</taxon>
        <taxon>Spermatophyta</taxon>
        <taxon>Magnoliopsida</taxon>
        <taxon>eudicotyledons</taxon>
        <taxon>Gunneridae</taxon>
        <taxon>Pentapetalae</taxon>
        <taxon>rosids</taxon>
        <taxon>malvids</taxon>
        <taxon>Malvales</taxon>
        <taxon>Malvaceae</taxon>
        <taxon>Malvoideae</taxon>
        <taxon>Gossypium</taxon>
    </lineage>
</organism>
<dbReference type="InterPro" id="IPR000719">
    <property type="entry name" value="Prot_kinase_dom"/>
</dbReference>
<dbReference type="InterPro" id="IPR017441">
    <property type="entry name" value="Protein_kinase_ATP_BS"/>
</dbReference>
<evidence type="ECO:0000256" key="18">
    <source>
        <dbReference type="ARBA" id="ARBA00023136"/>
    </source>
</evidence>
<keyword evidence="13" id="KW-0677">Repeat</keyword>
<dbReference type="AlphaFoldDB" id="A0A2P5WAW3"/>
<evidence type="ECO:0000256" key="11">
    <source>
        <dbReference type="ARBA" id="ARBA00022692"/>
    </source>
</evidence>
<dbReference type="InterPro" id="IPR001245">
    <property type="entry name" value="Ser-Thr/Tyr_kinase_cat_dom"/>
</dbReference>
<evidence type="ECO:0000256" key="1">
    <source>
        <dbReference type="ARBA" id="ARBA00004162"/>
    </source>
</evidence>
<dbReference type="Pfam" id="PF13855">
    <property type="entry name" value="LRR_8"/>
    <property type="match status" value="2"/>
</dbReference>
<evidence type="ECO:0000313" key="26">
    <source>
        <dbReference type="Proteomes" id="UP000239757"/>
    </source>
</evidence>
<dbReference type="FunFam" id="3.80.10.10:FF:000275">
    <property type="entry name" value="Leucine-rich repeat receptor-like protein kinase"/>
    <property type="match status" value="1"/>
</dbReference>
<keyword evidence="12" id="KW-0732">Signal</keyword>
<dbReference type="Proteomes" id="UP000239757">
    <property type="component" value="Unassembled WGS sequence"/>
</dbReference>
<dbReference type="FunFam" id="1.10.510.10:FF:000358">
    <property type="entry name" value="Putative leucine-rich repeat receptor-like serine/threonine-protein kinase"/>
    <property type="match status" value="1"/>
</dbReference>
<dbReference type="SUPFAM" id="SSF52058">
    <property type="entry name" value="L domain-like"/>
    <property type="match status" value="1"/>
</dbReference>
<evidence type="ECO:0000256" key="21">
    <source>
        <dbReference type="ARBA" id="ARBA00047899"/>
    </source>
</evidence>
<keyword evidence="8" id="KW-0597">Phosphoprotein</keyword>
<dbReference type="InterPro" id="IPR032675">
    <property type="entry name" value="LRR_dom_sf"/>
</dbReference>
<evidence type="ECO:0000256" key="20">
    <source>
        <dbReference type="ARBA" id="ARBA00023180"/>
    </source>
</evidence>
<keyword evidence="14 23" id="KW-0547">Nucleotide-binding</keyword>
<dbReference type="SUPFAM" id="SSF56112">
    <property type="entry name" value="Protein kinase-like (PK-like)"/>
    <property type="match status" value="1"/>
</dbReference>
<evidence type="ECO:0000313" key="25">
    <source>
        <dbReference type="EMBL" id="PPR88208.1"/>
    </source>
</evidence>
<keyword evidence="15" id="KW-0418">Kinase</keyword>
<protein>
    <recommendedName>
        <fullName evidence="5">non-specific serine/threonine protein kinase</fullName>
        <ecNumber evidence="5">2.7.11.1</ecNumber>
    </recommendedName>
</protein>
<name>A0A2P5WAW3_GOSBA</name>
<dbReference type="GO" id="GO:0005886">
    <property type="term" value="C:plasma membrane"/>
    <property type="evidence" value="ECO:0007669"/>
    <property type="project" value="UniProtKB-SubCell"/>
</dbReference>
<feature type="domain" description="Protein kinase" evidence="24">
    <location>
        <begin position="619"/>
        <end position="899"/>
    </location>
</feature>
<dbReference type="EMBL" id="KZ668349">
    <property type="protein sequence ID" value="PPR88208.1"/>
    <property type="molecule type" value="Genomic_DNA"/>
</dbReference>
<evidence type="ECO:0000256" key="13">
    <source>
        <dbReference type="ARBA" id="ARBA00022737"/>
    </source>
</evidence>
<evidence type="ECO:0000256" key="19">
    <source>
        <dbReference type="ARBA" id="ARBA00023170"/>
    </source>
</evidence>
<evidence type="ECO:0000256" key="5">
    <source>
        <dbReference type="ARBA" id="ARBA00012513"/>
    </source>
</evidence>
<keyword evidence="10" id="KW-0808">Transferase</keyword>
<dbReference type="PANTHER" id="PTHR27008">
    <property type="entry name" value="OS04G0122200 PROTEIN"/>
    <property type="match status" value="1"/>
</dbReference>
<evidence type="ECO:0000256" key="16">
    <source>
        <dbReference type="ARBA" id="ARBA00022840"/>
    </source>
</evidence>
<proteinExistence type="inferred from homology"/>
<keyword evidence="6" id="KW-1003">Cell membrane</keyword>
<dbReference type="SMART" id="SM00369">
    <property type="entry name" value="LRR_TYP"/>
    <property type="match status" value="9"/>
</dbReference>
<dbReference type="InterPro" id="IPR008271">
    <property type="entry name" value="Ser/Thr_kinase_AS"/>
</dbReference>
<dbReference type="FunFam" id="3.80.10.10:FF:000233">
    <property type="entry name" value="Leucine-rich repeat receptor-like protein kinase TDR"/>
    <property type="match status" value="1"/>
</dbReference>
<evidence type="ECO:0000256" key="8">
    <source>
        <dbReference type="ARBA" id="ARBA00022553"/>
    </source>
</evidence>
<dbReference type="InterPro" id="IPR011009">
    <property type="entry name" value="Kinase-like_dom_sf"/>
</dbReference>
<dbReference type="FunFam" id="3.30.200.20:FF:000661">
    <property type="entry name" value="Serine-threonine protein kinase plant-type"/>
    <property type="match status" value="1"/>
</dbReference>
<keyword evidence="20" id="KW-0325">Glycoprotein</keyword>
<dbReference type="GO" id="GO:0005524">
    <property type="term" value="F:ATP binding"/>
    <property type="evidence" value="ECO:0007669"/>
    <property type="project" value="UniProtKB-UniRule"/>
</dbReference>
<dbReference type="Gene3D" id="3.30.200.20">
    <property type="entry name" value="Phosphorylase Kinase, domain 1"/>
    <property type="match status" value="1"/>
</dbReference>
<dbReference type="Pfam" id="PF08263">
    <property type="entry name" value="LRRNT_2"/>
    <property type="match status" value="1"/>
</dbReference>
<dbReference type="Pfam" id="PF07714">
    <property type="entry name" value="PK_Tyr_Ser-Thr"/>
    <property type="match status" value="1"/>
</dbReference>
<evidence type="ECO:0000256" key="12">
    <source>
        <dbReference type="ARBA" id="ARBA00022729"/>
    </source>
</evidence>
<evidence type="ECO:0000256" key="3">
    <source>
        <dbReference type="ARBA" id="ARBA00008684"/>
    </source>
</evidence>
<accession>A0A2P5WAW3</accession>
<dbReference type="PROSITE" id="PS51450">
    <property type="entry name" value="LRR"/>
    <property type="match status" value="1"/>
</dbReference>
<evidence type="ECO:0000256" key="22">
    <source>
        <dbReference type="ARBA" id="ARBA00048679"/>
    </source>
</evidence>
<dbReference type="PANTHER" id="PTHR27008:SF530">
    <property type="entry name" value="REPEAT PROTEIN KINASE FAMILY PROTEIN, PUTATIVE-RELATED"/>
    <property type="match status" value="1"/>
</dbReference>
<dbReference type="PROSITE" id="PS00108">
    <property type="entry name" value="PROTEIN_KINASE_ST"/>
    <property type="match status" value="1"/>
</dbReference>
<comment type="similarity">
    <text evidence="3">Belongs to the protein kinase superfamily. Ser/Thr protein kinase family.</text>
</comment>
<sequence>MESPNITTDRLALLALKSHVTSDPKRFLATNWSTNTSVCNWFGVTCGSKNLRVTVLNLTGMVLVGTIPSHLGNLSFLTRLNIMNNSFQGLLPNHLANLHRLKFINLGNNKFGGEIPSWFGSFTRLQNLYLFGNNFTGLIPSSLCHLPKLESLNLGNNNLRGQIPVKIGNLSTLKSLHLGTNQLSGQIPGTIGDLLNLERLRFSENNLTGPVPSSIGNLTFLSYIDFSSNSLSGALPFQIGNLQNLEILSLGNNSFSGSIPPPIFNISTALMIWLGFNQLSGQLPSTAGLGLPKLEGLYIELNELRHNNLSSKPSSPVLSFLSSLTSCKSLEVLIFDDNPLITGELPVSVGNLSASLTLFYASHCNIKGSIPGEIGNLSKLFWLGLDHNDFTGTIPATLGSLRELQDVDLGSNKLEGSIPSELCHLERLAYLTLTDNKLFGPIPECLGDMVSLRNLFLGSNNFTSIPSTLTRLDGILFLELSSNSLNGSLPTDIGNWKSGSIPASFDELISLEYLDQSRNNLSGMIPKSLEKLQNLKHFNVSFNRLQGEIPSRGLFGNYSSQSFIGNEDLCGPSRLQVPPCKTDPSKSANLLKYILPAIGSVILVSRISYHDLAQATDGFSDSNLLGVGSFGSVYKGTLSTGMTIAVKVFHVNQDRAFKSFDIECEVLRNIRHRNLVKIISSCSNVEFKALVLEFMSNGSLEKWLYSDNHFLNVLQRLNIVIDIVLALEYLHHGHTLPVVHCDIKPNNILLDTDMIAHLGDFGIAKLLGEEDAMIQTKTLATIGYMSPEYGSEGIVSTKGDVYSFGILVMETFTRKKPTDDMFGEEMSLKRWVKESLPSSVVDVVDSKLLNTREREGLAAKDCILSILQLALECSAEVAEERIDMEEVVARLKKIKTMYLRGTEQV</sequence>
<dbReference type="OrthoDB" id="676979at2759"/>
<keyword evidence="19" id="KW-0675">Receptor</keyword>
<reference evidence="25 26" key="1">
    <citation type="submission" date="2015-01" db="EMBL/GenBank/DDBJ databases">
        <title>Genome of allotetraploid Gossypium barbadense reveals genomic plasticity and fiber elongation in cotton evolution.</title>
        <authorList>
            <person name="Chen X."/>
            <person name="Liu X."/>
            <person name="Zhao B."/>
            <person name="Zheng H."/>
            <person name="Hu Y."/>
            <person name="Lu G."/>
            <person name="Yang C."/>
            <person name="Chen J."/>
            <person name="Shan C."/>
            <person name="Zhang L."/>
            <person name="Zhou Y."/>
            <person name="Wang L."/>
            <person name="Guo W."/>
            <person name="Bai Y."/>
            <person name="Ruan J."/>
            <person name="Shangguan X."/>
            <person name="Mao Y."/>
            <person name="Jiang J."/>
            <person name="Zhu Y."/>
            <person name="Lei J."/>
            <person name="Kang H."/>
            <person name="Chen S."/>
            <person name="He X."/>
            <person name="Wang R."/>
            <person name="Wang Y."/>
            <person name="Chen J."/>
            <person name="Wang L."/>
            <person name="Yu S."/>
            <person name="Wang B."/>
            <person name="Wei J."/>
            <person name="Song S."/>
            <person name="Lu X."/>
            <person name="Gao Z."/>
            <person name="Gu W."/>
            <person name="Deng X."/>
            <person name="Ma D."/>
            <person name="Wang S."/>
            <person name="Liang W."/>
            <person name="Fang L."/>
            <person name="Cai C."/>
            <person name="Zhu X."/>
            <person name="Zhou B."/>
            <person name="Zhang Y."/>
            <person name="Chen Z."/>
            <person name="Xu S."/>
            <person name="Zhu R."/>
            <person name="Wang S."/>
            <person name="Zhang T."/>
            <person name="Zhao G."/>
        </authorList>
    </citation>
    <scope>NUCLEOTIDE SEQUENCE [LARGE SCALE GENOMIC DNA]</scope>
    <source>
        <strain evidence="26">cv. Xinhai21</strain>
        <tissue evidence="25">Leaf</tissue>
    </source>
</reference>
<dbReference type="GO" id="GO:0004674">
    <property type="term" value="F:protein serine/threonine kinase activity"/>
    <property type="evidence" value="ECO:0007669"/>
    <property type="project" value="UniProtKB-KW"/>
</dbReference>
<evidence type="ECO:0000256" key="2">
    <source>
        <dbReference type="ARBA" id="ARBA00004479"/>
    </source>
</evidence>
<keyword evidence="9" id="KW-0433">Leucine-rich repeat</keyword>
<comment type="catalytic activity">
    <reaction evidence="22">
        <text>L-seryl-[protein] + ATP = O-phospho-L-seryl-[protein] + ADP + H(+)</text>
        <dbReference type="Rhea" id="RHEA:17989"/>
        <dbReference type="Rhea" id="RHEA-COMP:9863"/>
        <dbReference type="Rhea" id="RHEA-COMP:11604"/>
        <dbReference type="ChEBI" id="CHEBI:15378"/>
        <dbReference type="ChEBI" id="CHEBI:29999"/>
        <dbReference type="ChEBI" id="CHEBI:30616"/>
        <dbReference type="ChEBI" id="CHEBI:83421"/>
        <dbReference type="ChEBI" id="CHEBI:456216"/>
        <dbReference type="EC" id="2.7.11.1"/>
    </reaction>
</comment>
<dbReference type="EC" id="2.7.11.1" evidence="5"/>